<name>A0ACC2ITP1_9PEZI</name>
<accession>A0ACC2ITP1</accession>
<evidence type="ECO:0000313" key="1">
    <source>
        <dbReference type="EMBL" id="KAJ8118555.1"/>
    </source>
</evidence>
<reference evidence="1" key="1">
    <citation type="submission" date="2022-11" db="EMBL/GenBank/DDBJ databases">
        <title>Genome Sequence of Nemania bipapillata.</title>
        <authorList>
            <person name="Buettner E."/>
        </authorList>
    </citation>
    <scope>NUCLEOTIDE SEQUENCE</scope>
    <source>
        <strain evidence="1">CP14</strain>
    </source>
</reference>
<sequence>MERTYVAKILEYTEADIARVAHIEEDSFVAFPSTSDGLLDKLSSLPTDATSDEILGEILSKSSIKGAPKPPPDGEVCRFLASGHCMGLAPPGTVEGDWVIRFWDCDAAIIVRPDDKSDPKSSCALIGRADIADVHDRKGMLGDFAAGDALDRHQLGSLNHRRIDIVMNWHTLQRITASIIT</sequence>
<proteinExistence type="predicted"/>
<organism evidence="1 2">
    <name type="scientific">Nemania bipapillata</name>
    <dbReference type="NCBI Taxonomy" id="110536"/>
    <lineage>
        <taxon>Eukaryota</taxon>
        <taxon>Fungi</taxon>
        <taxon>Dikarya</taxon>
        <taxon>Ascomycota</taxon>
        <taxon>Pezizomycotina</taxon>
        <taxon>Sordariomycetes</taxon>
        <taxon>Xylariomycetidae</taxon>
        <taxon>Xylariales</taxon>
        <taxon>Xylariaceae</taxon>
        <taxon>Nemania</taxon>
    </lineage>
</organism>
<dbReference type="EMBL" id="JAPESX010001002">
    <property type="protein sequence ID" value="KAJ8118555.1"/>
    <property type="molecule type" value="Genomic_DNA"/>
</dbReference>
<keyword evidence="2" id="KW-1185">Reference proteome</keyword>
<comment type="caution">
    <text evidence="1">The sequence shown here is derived from an EMBL/GenBank/DDBJ whole genome shotgun (WGS) entry which is preliminary data.</text>
</comment>
<evidence type="ECO:0000313" key="2">
    <source>
        <dbReference type="Proteomes" id="UP001153334"/>
    </source>
</evidence>
<dbReference type="Proteomes" id="UP001153334">
    <property type="component" value="Unassembled WGS sequence"/>
</dbReference>
<protein>
    <submittedName>
        <fullName evidence="1">Uncharacterized protein</fullName>
    </submittedName>
</protein>
<gene>
    <name evidence="1" type="ORF">ONZ43_g3971</name>
</gene>